<proteinExistence type="predicted"/>
<dbReference type="EMBL" id="VDLU01000005">
    <property type="protein sequence ID" value="TNJ26236.1"/>
    <property type="molecule type" value="Genomic_DNA"/>
</dbReference>
<keyword evidence="2" id="KW-1185">Reference proteome</keyword>
<comment type="caution">
    <text evidence="1">The sequence shown here is derived from an EMBL/GenBank/DDBJ whole genome shotgun (WGS) entry which is preliminary data.</text>
</comment>
<dbReference type="AlphaFoldDB" id="A0A4Z1SKR2"/>
<dbReference type="VEuPathDB" id="GiardiaDB:GMRT_14859"/>
<sequence length="491" mass="54697">MTRADGRRHTLEDLRFLHAILALPDSHKGENTMPLDEVDHLIQGLQLIDPRSINIETVNICHQDLIRLEQCILESPQPLTGPIQAQLLKLSPLLLHLLRFSLPNTVPIALRLLALMCECGYVPEETLFTEVIIPHLHLFPNHLVQNPKIAEALLLFLLACSEIVAYNRQILLLFLEPRLLSDSVCAFIDPELRWQDSLPPDLTAHRLFLLVASVCACFFYNCASDDTEAIQLLQPTVTIYTTLAETFSSSPTLWLDVRERLLEAIAYALDLDGVLEILAEISFWKAGLDALSIPQLTPIALKILTDIMQTNSSLPLLEALDSDLFLEQLSETLRGNNAQAWHCAGLIINVLILNSRTALARIRASPLPEQAVEGISSTSSSVAHSAINLVGILMESCWIEMYEAGVIPALEEYLVKALQSIKSIQHAFIRKSLMALTQLLQQSVISPCYDAIVDALTSDRLLECYENAKDLPNTAIYSLARGLEQLRRADL</sequence>
<name>A0A4Z1SKR2_GIAMU</name>
<gene>
    <name evidence="1" type="ORF">GMRT_14859</name>
</gene>
<evidence type="ECO:0000313" key="2">
    <source>
        <dbReference type="Proteomes" id="UP000315496"/>
    </source>
</evidence>
<protein>
    <submittedName>
        <fullName evidence="1">Uncharacterized protein</fullName>
    </submittedName>
</protein>
<organism evidence="1 2">
    <name type="scientific">Giardia muris</name>
    <dbReference type="NCBI Taxonomy" id="5742"/>
    <lineage>
        <taxon>Eukaryota</taxon>
        <taxon>Metamonada</taxon>
        <taxon>Diplomonadida</taxon>
        <taxon>Hexamitidae</taxon>
        <taxon>Giardiinae</taxon>
        <taxon>Giardia</taxon>
    </lineage>
</organism>
<evidence type="ECO:0000313" key="1">
    <source>
        <dbReference type="EMBL" id="TNJ26236.1"/>
    </source>
</evidence>
<reference evidence="1 2" key="1">
    <citation type="submission" date="2019-05" db="EMBL/GenBank/DDBJ databases">
        <title>The compact genome of Giardia muris reveals important steps in the evolution of intestinal protozoan parasites.</title>
        <authorList>
            <person name="Xu F."/>
            <person name="Jimenez-Gonzalez A."/>
            <person name="Einarsson E."/>
            <person name="Astvaldsson A."/>
            <person name="Peirasmaki D."/>
            <person name="Eckmann L."/>
            <person name="Andersson J.O."/>
            <person name="Svard S.G."/>
            <person name="Jerlstrom-Hultqvist J."/>
        </authorList>
    </citation>
    <scope>NUCLEOTIDE SEQUENCE [LARGE SCALE GENOMIC DNA]</scope>
    <source>
        <strain evidence="1 2">Roberts-Thomson</strain>
    </source>
</reference>
<dbReference type="Proteomes" id="UP000315496">
    <property type="component" value="Chromosome 5"/>
</dbReference>
<accession>A0A4Z1SKR2</accession>